<sequence>MSSPEFCEDNLPNINTLSSFATANNGISTYFFNAEGLVNVNGVNAVADQGPILPGVYNFWALTVNVNNCYTVSPFTVKINGLPEVSITPVDAVCSTDAPFQLVGSPQGGTWSGNGVDANGMFDPSVAGEGDVEIMYDVTNIEGCTASDMITISVESCIDYCSYTQGFYGNEGGLGCAPLEEERVDAEFMMNQALCNVGGTQVFGSMDAGSGYFTIIKADATNGNLFKWLPGGGKPRALKPGINTYNGKFNNVLLSQTVTLFFNIELNGALALWKLDNEFYTSAAKGCGTGESYFKTETFTMPMSVINQLGGMGVATVEDLFELANDALAGKDIGITSHAAINEAIDAINRGFDECRVERSEPNSDEDSHPDSTDNCIEIPNEDQSDIDGDGIGDVCDSCPND</sequence>
<keyword evidence="3" id="KW-1185">Reference proteome</keyword>
<accession>A0ABU2Y820</accession>
<dbReference type="Gene3D" id="4.10.1080.10">
    <property type="entry name" value="TSP type-3 repeat"/>
    <property type="match status" value="1"/>
</dbReference>
<protein>
    <submittedName>
        <fullName evidence="2">Thrombospondin type 3 repeat-containing protein</fullName>
    </submittedName>
</protein>
<dbReference type="SUPFAM" id="SSF103647">
    <property type="entry name" value="TSP type-3 repeat"/>
    <property type="match status" value="1"/>
</dbReference>
<organism evidence="2 3">
    <name type="scientific">Urechidicola vernalis</name>
    <dbReference type="NCBI Taxonomy" id="3075600"/>
    <lineage>
        <taxon>Bacteria</taxon>
        <taxon>Pseudomonadati</taxon>
        <taxon>Bacteroidota</taxon>
        <taxon>Flavobacteriia</taxon>
        <taxon>Flavobacteriales</taxon>
        <taxon>Flavobacteriaceae</taxon>
        <taxon>Urechidicola</taxon>
    </lineage>
</organism>
<feature type="region of interest" description="Disordered" evidence="1">
    <location>
        <begin position="356"/>
        <end position="402"/>
    </location>
</feature>
<dbReference type="Proteomes" id="UP001252186">
    <property type="component" value="Unassembled WGS sequence"/>
</dbReference>
<evidence type="ECO:0000313" key="2">
    <source>
        <dbReference type="EMBL" id="MDT0554349.1"/>
    </source>
</evidence>
<reference evidence="2 3" key="1">
    <citation type="submission" date="2023-09" db="EMBL/GenBank/DDBJ databases">
        <authorList>
            <person name="Rey-Velasco X."/>
        </authorList>
    </citation>
    <scope>NUCLEOTIDE SEQUENCE [LARGE SCALE GENOMIC DNA]</scope>
    <source>
        <strain evidence="2 3">P050</strain>
    </source>
</reference>
<feature type="compositionally biased region" description="Acidic residues" evidence="1">
    <location>
        <begin position="380"/>
        <end position="391"/>
    </location>
</feature>
<dbReference type="EMBL" id="JAVRHV010000019">
    <property type="protein sequence ID" value="MDT0554349.1"/>
    <property type="molecule type" value="Genomic_DNA"/>
</dbReference>
<proteinExistence type="predicted"/>
<evidence type="ECO:0000256" key="1">
    <source>
        <dbReference type="SAM" id="MobiDB-lite"/>
    </source>
</evidence>
<gene>
    <name evidence="2" type="ORF">RM519_13915</name>
</gene>
<comment type="caution">
    <text evidence="2">The sequence shown here is derived from an EMBL/GenBank/DDBJ whole genome shotgun (WGS) entry which is preliminary data.</text>
</comment>
<feature type="non-terminal residue" evidence="2">
    <location>
        <position position="402"/>
    </location>
</feature>
<feature type="compositionally biased region" description="Basic and acidic residues" evidence="1">
    <location>
        <begin position="356"/>
        <end position="372"/>
    </location>
</feature>
<dbReference type="InterPro" id="IPR028974">
    <property type="entry name" value="TSP_type-3_rpt"/>
</dbReference>
<evidence type="ECO:0000313" key="3">
    <source>
        <dbReference type="Proteomes" id="UP001252186"/>
    </source>
</evidence>
<name>A0ABU2Y820_9FLAO</name>